<accession>A0A8T3B7C5</accession>
<evidence type="ECO:0000313" key="2">
    <source>
        <dbReference type="EMBL" id="KAI0502475.1"/>
    </source>
</evidence>
<dbReference type="EMBL" id="JAGYWB010000012">
    <property type="protein sequence ID" value="KAI0502475.1"/>
    <property type="molecule type" value="Genomic_DNA"/>
</dbReference>
<keyword evidence="3" id="KW-1185">Reference proteome</keyword>
<reference evidence="2" key="1">
    <citation type="journal article" date="2022" name="Front. Genet.">
        <title>Chromosome-Scale Assembly of the Dendrobium nobile Genome Provides Insights Into the Molecular Mechanism of the Biosynthesis of the Medicinal Active Ingredient of Dendrobium.</title>
        <authorList>
            <person name="Xu Q."/>
            <person name="Niu S.-C."/>
            <person name="Li K.-L."/>
            <person name="Zheng P.-J."/>
            <person name="Zhang X.-J."/>
            <person name="Jia Y."/>
            <person name="Liu Y."/>
            <person name="Niu Y.-X."/>
            <person name="Yu L.-H."/>
            <person name="Chen D.-F."/>
            <person name="Zhang G.-Q."/>
        </authorList>
    </citation>
    <scope>NUCLEOTIDE SEQUENCE</scope>
    <source>
        <tissue evidence="2">Leaf</tissue>
    </source>
</reference>
<proteinExistence type="predicted"/>
<protein>
    <submittedName>
        <fullName evidence="2">Uncharacterized protein</fullName>
    </submittedName>
</protein>
<gene>
    <name evidence="2" type="ORF">KFK09_017428</name>
</gene>
<organism evidence="2 3">
    <name type="scientific">Dendrobium nobile</name>
    <name type="common">Orchid</name>
    <dbReference type="NCBI Taxonomy" id="94219"/>
    <lineage>
        <taxon>Eukaryota</taxon>
        <taxon>Viridiplantae</taxon>
        <taxon>Streptophyta</taxon>
        <taxon>Embryophyta</taxon>
        <taxon>Tracheophyta</taxon>
        <taxon>Spermatophyta</taxon>
        <taxon>Magnoliopsida</taxon>
        <taxon>Liliopsida</taxon>
        <taxon>Asparagales</taxon>
        <taxon>Orchidaceae</taxon>
        <taxon>Epidendroideae</taxon>
        <taxon>Malaxideae</taxon>
        <taxon>Dendrobiinae</taxon>
        <taxon>Dendrobium</taxon>
    </lineage>
</organism>
<sequence>MKDNFDILAFQNHGKQRTAPEILGRKKQATDMKISLPQAKRIIPNRRWRASQTVPQWRRRPKRARREEKNTVE</sequence>
<dbReference type="AlphaFoldDB" id="A0A8T3B7C5"/>
<evidence type="ECO:0000256" key="1">
    <source>
        <dbReference type="SAM" id="MobiDB-lite"/>
    </source>
</evidence>
<evidence type="ECO:0000313" key="3">
    <source>
        <dbReference type="Proteomes" id="UP000829196"/>
    </source>
</evidence>
<dbReference type="Proteomes" id="UP000829196">
    <property type="component" value="Unassembled WGS sequence"/>
</dbReference>
<comment type="caution">
    <text evidence="2">The sequence shown here is derived from an EMBL/GenBank/DDBJ whole genome shotgun (WGS) entry which is preliminary data.</text>
</comment>
<feature type="region of interest" description="Disordered" evidence="1">
    <location>
        <begin position="48"/>
        <end position="73"/>
    </location>
</feature>
<name>A0A8T3B7C5_DENNO</name>